<evidence type="ECO:0000259" key="5">
    <source>
        <dbReference type="PROSITE" id="PS50931"/>
    </source>
</evidence>
<dbReference type="GO" id="GO:0003700">
    <property type="term" value="F:DNA-binding transcription factor activity"/>
    <property type="evidence" value="ECO:0007669"/>
    <property type="project" value="InterPro"/>
</dbReference>
<keyword evidence="2" id="KW-0805">Transcription regulation</keyword>
<accession>U5QCC4</accession>
<dbReference type="SUPFAM" id="SSF53850">
    <property type="entry name" value="Periplasmic binding protein-like II"/>
    <property type="match status" value="1"/>
</dbReference>
<dbReference type="KEGG" id="glj:GKIL_0320"/>
<proteinExistence type="inferred from homology"/>
<dbReference type="OrthoDB" id="119203at2"/>
<dbReference type="Pfam" id="PF03466">
    <property type="entry name" value="LysR_substrate"/>
    <property type="match status" value="1"/>
</dbReference>
<evidence type="ECO:0000256" key="3">
    <source>
        <dbReference type="ARBA" id="ARBA00023125"/>
    </source>
</evidence>
<evidence type="ECO:0000256" key="2">
    <source>
        <dbReference type="ARBA" id="ARBA00023015"/>
    </source>
</evidence>
<evidence type="ECO:0000256" key="1">
    <source>
        <dbReference type="ARBA" id="ARBA00009437"/>
    </source>
</evidence>
<dbReference type="PANTHER" id="PTHR30346">
    <property type="entry name" value="TRANSCRIPTIONAL DUAL REGULATOR HCAR-RELATED"/>
    <property type="match status" value="1"/>
</dbReference>
<gene>
    <name evidence="6" type="primary">cynR</name>
    <name evidence="6" type="ORF">GKIL_0320</name>
</gene>
<dbReference type="RefSeq" id="WP_023171580.1">
    <property type="nucleotide sequence ID" value="NC_022600.1"/>
</dbReference>
<keyword evidence="3" id="KW-0238">DNA-binding</keyword>
<feature type="domain" description="HTH lysR-type" evidence="5">
    <location>
        <begin position="1"/>
        <end position="58"/>
    </location>
</feature>
<evidence type="ECO:0000313" key="7">
    <source>
        <dbReference type="Proteomes" id="UP000017396"/>
    </source>
</evidence>
<sequence length="315" mass="35062">MDSKQLQYFLTLNGCGSFRLAAEQCGVSQPGLSKQIMALESELGGPLFNRTGRRATLTPLGECFLPYARRAHRDLEQAREAIGELLRPDRGEICIAGLHSVNTYLLPSILAVFRERYPDTQLRLTSLGSERITKVLLDRLVDMAVLMGPIHSPELVSTPLYEEELVALLPGRHPLARRARVRLQEVAAYPQVVFREGYAMRTALIQHFRAIGVSIEVAVELNTLEAFKEMVRQGVGVAILPLCAVQNLNSDLAIARIEEPRLSRTVELVCRKDNYQVPVVAAFRQLVAEHLPAAFERWVRAGAESWLAERSALAG</sequence>
<dbReference type="SUPFAM" id="SSF46785">
    <property type="entry name" value="Winged helix' DNA-binding domain"/>
    <property type="match status" value="1"/>
</dbReference>
<dbReference type="Pfam" id="PF00126">
    <property type="entry name" value="HTH_1"/>
    <property type="match status" value="1"/>
</dbReference>
<dbReference type="CDD" id="cd05466">
    <property type="entry name" value="PBP2_LTTR_substrate"/>
    <property type="match status" value="1"/>
</dbReference>
<name>U5QCC4_GLOK1</name>
<keyword evidence="7" id="KW-1185">Reference proteome</keyword>
<dbReference type="EMBL" id="CP003587">
    <property type="protein sequence ID" value="AGY56567.1"/>
    <property type="molecule type" value="Genomic_DNA"/>
</dbReference>
<dbReference type="PROSITE" id="PS50931">
    <property type="entry name" value="HTH_LYSR"/>
    <property type="match status" value="1"/>
</dbReference>
<dbReference type="InterPro" id="IPR000847">
    <property type="entry name" value="LysR_HTH_N"/>
</dbReference>
<dbReference type="InterPro" id="IPR036388">
    <property type="entry name" value="WH-like_DNA-bd_sf"/>
</dbReference>
<reference evidence="6 7" key="1">
    <citation type="journal article" date="2013" name="PLoS ONE">
        <title>Cultivation and Complete Genome Sequencing of Gloeobacter kilaueensis sp. nov., from a Lava Cave in Kilauea Caldera, Hawai'i.</title>
        <authorList>
            <person name="Saw J.H."/>
            <person name="Schatz M."/>
            <person name="Brown M.V."/>
            <person name="Kunkel D.D."/>
            <person name="Foster J.S."/>
            <person name="Shick H."/>
            <person name="Christensen S."/>
            <person name="Hou S."/>
            <person name="Wan X."/>
            <person name="Donachie S.P."/>
        </authorList>
    </citation>
    <scope>NUCLEOTIDE SEQUENCE [LARGE SCALE GENOMIC DNA]</scope>
    <source>
        <strain evidence="7">JS</strain>
    </source>
</reference>
<comment type="similarity">
    <text evidence="1">Belongs to the LysR transcriptional regulatory family.</text>
</comment>
<evidence type="ECO:0000313" key="6">
    <source>
        <dbReference type="EMBL" id="AGY56567.1"/>
    </source>
</evidence>
<protein>
    <submittedName>
        <fullName evidence="6">LysR family transcriptional regulator</fullName>
    </submittedName>
</protein>
<dbReference type="AlphaFoldDB" id="U5QCC4"/>
<dbReference type="eggNOG" id="COG0583">
    <property type="taxonomic scope" value="Bacteria"/>
</dbReference>
<dbReference type="Gene3D" id="1.10.10.10">
    <property type="entry name" value="Winged helix-like DNA-binding domain superfamily/Winged helix DNA-binding domain"/>
    <property type="match status" value="1"/>
</dbReference>
<keyword evidence="4" id="KW-0804">Transcription</keyword>
<dbReference type="STRING" id="1183438.GKIL_0320"/>
<organism evidence="6 7">
    <name type="scientific">Gloeobacter kilaueensis (strain ATCC BAA-2537 / CCAP 1431/1 / ULC 316 / JS1)</name>
    <dbReference type="NCBI Taxonomy" id="1183438"/>
    <lineage>
        <taxon>Bacteria</taxon>
        <taxon>Bacillati</taxon>
        <taxon>Cyanobacteriota</taxon>
        <taxon>Cyanophyceae</taxon>
        <taxon>Gloeobacterales</taxon>
        <taxon>Gloeobacteraceae</taxon>
        <taxon>Gloeobacter</taxon>
    </lineage>
</organism>
<dbReference type="GO" id="GO:0032993">
    <property type="term" value="C:protein-DNA complex"/>
    <property type="evidence" value="ECO:0007669"/>
    <property type="project" value="TreeGrafter"/>
</dbReference>
<dbReference type="Proteomes" id="UP000017396">
    <property type="component" value="Chromosome"/>
</dbReference>
<dbReference type="FunFam" id="1.10.10.10:FF:000001">
    <property type="entry name" value="LysR family transcriptional regulator"/>
    <property type="match status" value="1"/>
</dbReference>
<dbReference type="InterPro" id="IPR036390">
    <property type="entry name" value="WH_DNA-bd_sf"/>
</dbReference>
<dbReference type="HOGENOM" id="CLU_039613_6_0_3"/>
<evidence type="ECO:0000256" key="4">
    <source>
        <dbReference type="ARBA" id="ARBA00023163"/>
    </source>
</evidence>
<dbReference type="GO" id="GO:0003677">
    <property type="term" value="F:DNA binding"/>
    <property type="evidence" value="ECO:0007669"/>
    <property type="project" value="UniProtKB-KW"/>
</dbReference>
<dbReference type="Gene3D" id="3.40.190.290">
    <property type="match status" value="1"/>
</dbReference>
<dbReference type="InterPro" id="IPR005119">
    <property type="entry name" value="LysR_subst-bd"/>
</dbReference>
<dbReference type="PANTHER" id="PTHR30346:SF28">
    <property type="entry name" value="HTH-TYPE TRANSCRIPTIONAL REGULATOR CYNR"/>
    <property type="match status" value="1"/>
</dbReference>
<dbReference type="PRINTS" id="PR00039">
    <property type="entry name" value="HTHLYSR"/>
</dbReference>